<feature type="region of interest" description="Disordered" evidence="1">
    <location>
        <begin position="9"/>
        <end position="32"/>
    </location>
</feature>
<evidence type="ECO:0008006" key="4">
    <source>
        <dbReference type="Google" id="ProtNLM"/>
    </source>
</evidence>
<sequence>MTNAFADLLGAEPEDDFDPGTEYAPPAPSGKDFRTLKPSHVHELDRGVTINWLAQAFLKPRKDVEKLLARCPILRMGPNSSKIYDFRVAAAFMVPPRVSVKDYIKNLEPKDLPERLRSEFWSARLKEQKARLIARELWRSEDVQAAFGDVLKLIKDTVLLWTDTVEESSGITDEQRAILDELSRDLLARVGDSIDSYCTGSAQFPSQESELEDGGEQ</sequence>
<dbReference type="RefSeq" id="WP_119134960.1">
    <property type="nucleotide sequence ID" value="NZ_QXXQ01000005.1"/>
</dbReference>
<accession>A0A398BMG1</accession>
<reference evidence="2 3" key="1">
    <citation type="submission" date="2018-09" db="EMBL/GenBank/DDBJ databases">
        <title>Gemmobacter lutimaris sp. nov., a marine bacterium isolated from tidal flat.</title>
        <authorList>
            <person name="Lee D.W."/>
            <person name="Yoo Y."/>
            <person name="Kim J.-J."/>
            <person name="Kim B.S."/>
        </authorList>
    </citation>
    <scope>NUCLEOTIDE SEQUENCE [LARGE SCALE GENOMIC DNA]</scope>
    <source>
        <strain evidence="2 3">YJ-T1-11</strain>
    </source>
</reference>
<keyword evidence="3" id="KW-1185">Reference proteome</keyword>
<name>A0A398BMG1_9RHOB</name>
<dbReference type="OrthoDB" id="8480257at2"/>
<proteinExistence type="predicted"/>
<protein>
    <recommendedName>
        <fullName evidence="4">DUF1441 family protein</fullName>
    </recommendedName>
</protein>
<evidence type="ECO:0000313" key="2">
    <source>
        <dbReference type="EMBL" id="RID91899.1"/>
    </source>
</evidence>
<dbReference type="EMBL" id="QXXQ01000005">
    <property type="protein sequence ID" value="RID91899.1"/>
    <property type="molecule type" value="Genomic_DNA"/>
</dbReference>
<dbReference type="Proteomes" id="UP000266649">
    <property type="component" value="Unassembled WGS sequence"/>
</dbReference>
<comment type="caution">
    <text evidence="2">The sequence shown here is derived from an EMBL/GenBank/DDBJ whole genome shotgun (WGS) entry which is preliminary data.</text>
</comment>
<dbReference type="AlphaFoldDB" id="A0A398BMG1"/>
<evidence type="ECO:0000256" key="1">
    <source>
        <dbReference type="SAM" id="MobiDB-lite"/>
    </source>
</evidence>
<evidence type="ECO:0000313" key="3">
    <source>
        <dbReference type="Proteomes" id="UP000266649"/>
    </source>
</evidence>
<organism evidence="2 3">
    <name type="scientific">Gemmobacter lutimaris</name>
    <dbReference type="NCBI Taxonomy" id="2306023"/>
    <lineage>
        <taxon>Bacteria</taxon>
        <taxon>Pseudomonadati</taxon>
        <taxon>Pseudomonadota</taxon>
        <taxon>Alphaproteobacteria</taxon>
        <taxon>Rhodobacterales</taxon>
        <taxon>Paracoccaceae</taxon>
        <taxon>Gemmobacter</taxon>
    </lineage>
</organism>
<gene>
    <name evidence="2" type="ORF">D2N39_11735</name>
</gene>